<dbReference type="InterPro" id="IPR013525">
    <property type="entry name" value="ABC2_TM"/>
</dbReference>
<dbReference type="Pfam" id="PF01061">
    <property type="entry name" value="ABC2_membrane"/>
    <property type="match status" value="1"/>
</dbReference>
<keyword evidence="5" id="KW-0813">Transport</keyword>
<protein>
    <recommendedName>
        <fullName evidence="5">Transport permease protein</fullName>
    </recommendedName>
</protein>
<name>C6HY70_9BACT</name>
<dbReference type="GO" id="GO:0043190">
    <property type="term" value="C:ATP-binding cassette (ABC) transporter complex"/>
    <property type="evidence" value="ECO:0007669"/>
    <property type="project" value="InterPro"/>
</dbReference>
<feature type="transmembrane region" description="Helical" evidence="5">
    <location>
        <begin position="132"/>
        <end position="154"/>
    </location>
</feature>
<feature type="transmembrane region" description="Helical" evidence="5">
    <location>
        <begin position="166"/>
        <end position="189"/>
    </location>
</feature>
<gene>
    <name evidence="7" type="ORF">UBAL3_94170028</name>
</gene>
<evidence type="ECO:0000256" key="3">
    <source>
        <dbReference type="ARBA" id="ARBA00022989"/>
    </source>
</evidence>
<evidence type="ECO:0000256" key="2">
    <source>
        <dbReference type="ARBA" id="ARBA00022692"/>
    </source>
</evidence>
<reference evidence="7 8" key="1">
    <citation type="journal article" date="2009" name="Appl. Environ. Microbiol.">
        <title>Community genomic and proteomic analyses of chemoautotrophic iron-oxidizing "Leptospirillum rubarum" (Group II) and "Leptospirillum ferrodiazotrophum" (Group III) bacteria in acid mine drainage biofilms.</title>
        <authorList>
            <person name="Goltsman D.S."/>
            <person name="Denef V.J."/>
            <person name="Singer S.W."/>
            <person name="VerBerkmoes N.C."/>
            <person name="Lefsrud M."/>
            <person name="Mueller R.S."/>
            <person name="Dick G.J."/>
            <person name="Sun C.L."/>
            <person name="Wheeler K.E."/>
            <person name="Zemla A."/>
            <person name="Baker B.J."/>
            <person name="Hauser L."/>
            <person name="Land M."/>
            <person name="Shah M.B."/>
            <person name="Thelen M.P."/>
            <person name="Hettich R.L."/>
            <person name="Banfield J.F."/>
        </authorList>
    </citation>
    <scope>NUCLEOTIDE SEQUENCE [LARGE SCALE GENOMIC DNA]</scope>
</reference>
<proteinExistence type="inferred from homology"/>
<feature type="transmembrane region" description="Helical" evidence="5">
    <location>
        <begin position="196"/>
        <end position="216"/>
    </location>
</feature>
<dbReference type="PRINTS" id="PR00164">
    <property type="entry name" value="ABC2TRNSPORT"/>
</dbReference>
<keyword evidence="5" id="KW-1003">Cell membrane</keyword>
<dbReference type="GO" id="GO:0140359">
    <property type="term" value="F:ABC-type transporter activity"/>
    <property type="evidence" value="ECO:0007669"/>
    <property type="project" value="InterPro"/>
</dbReference>
<evidence type="ECO:0000259" key="6">
    <source>
        <dbReference type="PROSITE" id="PS51012"/>
    </source>
</evidence>
<evidence type="ECO:0000256" key="4">
    <source>
        <dbReference type="ARBA" id="ARBA00023136"/>
    </source>
</evidence>
<feature type="transmembrane region" description="Helical" evidence="5">
    <location>
        <begin position="257"/>
        <end position="275"/>
    </location>
</feature>
<dbReference type="AlphaFoldDB" id="C6HY70"/>
<dbReference type="InterPro" id="IPR051784">
    <property type="entry name" value="Nod_factor_ABC_transporter"/>
</dbReference>
<evidence type="ECO:0000313" key="8">
    <source>
        <dbReference type="Proteomes" id="UP000009374"/>
    </source>
</evidence>
<evidence type="ECO:0000256" key="1">
    <source>
        <dbReference type="ARBA" id="ARBA00004141"/>
    </source>
</evidence>
<dbReference type="Proteomes" id="UP000009374">
    <property type="component" value="Unassembled WGS sequence"/>
</dbReference>
<evidence type="ECO:0000313" key="7">
    <source>
        <dbReference type="EMBL" id="EES52421.1"/>
    </source>
</evidence>
<sequence length="279" mass="30745">MIMEKEYSFKATLGGAPPILASPIKRDLMGIYTLWQRDVIRLWRDRIRLVGSFIQPLLFLFILGSGLSPRMGAMGIMRSGRALGYQGFLFPGIVAMSVLFTASFAGVAIVWDREVGFLKEVLVAPLSRTAVVLGKIFGGATNSVVQGSLILLLFPLFHLRISPERLILAFLVMILIGLTQTSVGVLLGVRMTSSQGFMVLMNFVILPLFFLSGALYPLDRLPGWLSVASRIDPLSYGVDLLRWDLVGVHYHSLLTDLSSLFVFMGVMGVLSVILFNKTD</sequence>
<organism evidence="7 8">
    <name type="scientific">Leptospirillum ferrodiazotrophum</name>
    <dbReference type="NCBI Taxonomy" id="412449"/>
    <lineage>
        <taxon>Bacteria</taxon>
        <taxon>Pseudomonadati</taxon>
        <taxon>Nitrospirota</taxon>
        <taxon>Nitrospiria</taxon>
        <taxon>Nitrospirales</taxon>
        <taxon>Nitrospiraceae</taxon>
        <taxon>Leptospirillum</taxon>
    </lineage>
</organism>
<dbReference type="InterPro" id="IPR000412">
    <property type="entry name" value="ABC_2_transport"/>
</dbReference>
<feature type="transmembrane region" description="Helical" evidence="5">
    <location>
        <begin position="47"/>
        <end position="68"/>
    </location>
</feature>
<evidence type="ECO:0000256" key="5">
    <source>
        <dbReference type="RuleBase" id="RU361157"/>
    </source>
</evidence>
<dbReference type="PROSITE" id="PS51012">
    <property type="entry name" value="ABC_TM2"/>
    <property type="match status" value="1"/>
</dbReference>
<dbReference type="PANTHER" id="PTHR43229">
    <property type="entry name" value="NODULATION PROTEIN J"/>
    <property type="match status" value="1"/>
</dbReference>
<keyword evidence="2 5" id="KW-0812">Transmembrane</keyword>
<dbReference type="InterPro" id="IPR047817">
    <property type="entry name" value="ABC2_TM_bact-type"/>
</dbReference>
<feature type="domain" description="ABC transmembrane type-2" evidence="6">
    <location>
        <begin position="47"/>
        <end position="278"/>
    </location>
</feature>
<keyword evidence="3 5" id="KW-1133">Transmembrane helix</keyword>
<dbReference type="PIRSF" id="PIRSF006648">
    <property type="entry name" value="DrrB"/>
    <property type="match status" value="1"/>
</dbReference>
<keyword evidence="4 5" id="KW-0472">Membrane</keyword>
<feature type="transmembrane region" description="Helical" evidence="5">
    <location>
        <begin position="88"/>
        <end position="111"/>
    </location>
</feature>
<dbReference type="PANTHER" id="PTHR43229:SF2">
    <property type="entry name" value="NODULATION PROTEIN J"/>
    <property type="match status" value="1"/>
</dbReference>
<dbReference type="EMBL" id="GG693877">
    <property type="protein sequence ID" value="EES52421.1"/>
    <property type="molecule type" value="Genomic_DNA"/>
</dbReference>
<comment type="subcellular location">
    <subcellularLocation>
        <location evidence="5">Cell membrane</location>
        <topology evidence="5">Multi-pass membrane protein</topology>
    </subcellularLocation>
    <subcellularLocation>
        <location evidence="1">Membrane</location>
        <topology evidence="1">Multi-pass membrane protein</topology>
    </subcellularLocation>
</comment>
<accession>C6HY70</accession>
<keyword evidence="8" id="KW-1185">Reference proteome</keyword>
<comment type="similarity">
    <text evidence="5">Belongs to the ABC-2 integral membrane protein family.</text>
</comment>